<dbReference type="PROSITE" id="PS51258">
    <property type="entry name" value="MHD1"/>
    <property type="match status" value="1"/>
</dbReference>
<dbReference type="InterPro" id="IPR014770">
    <property type="entry name" value="Munc13_1"/>
</dbReference>
<keyword evidence="1" id="KW-0268">Exocytosis</keyword>
<proteinExistence type="predicted"/>
<dbReference type="InterPro" id="IPR052095">
    <property type="entry name" value="UNC-13_domain"/>
</dbReference>
<name>A0A9N9RJT5_9DIPT</name>
<accession>A0A9N9RJT5</accession>
<dbReference type="GO" id="GO:0006887">
    <property type="term" value="P:exocytosis"/>
    <property type="evidence" value="ECO:0007669"/>
    <property type="project" value="UniProtKB-KW"/>
</dbReference>
<reference evidence="4" key="1">
    <citation type="submission" date="2022-01" db="EMBL/GenBank/DDBJ databases">
        <authorList>
            <person name="King R."/>
        </authorList>
    </citation>
    <scope>NUCLEOTIDE SEQUENCE</scope>
</reference>
<sequence>MSLSEENNDYPEDIPFKKLSSLLPAFKKKRKRDKNNAKELSKKEENIQNDNKSMNQEPVECELQRVDKFKSEIYEEMLLLIYQDELNLSERSYKLKHLKDAFWISEENHNEILEKVEHQLSENKDTVVQDECSSTESKFYLLPEKVNIENIDVHIALLQIFLRYDLQYLNIQHNHWSGEFCNMVQKLLSLHAKARNLDETHILYAKWIAYTDIHHIYPLNLITFSELLNSLTEEALQEPDDLNLRVRQTKFGFRKNSNLFSDLINLVSFGYSKNIKSEITETDAVNIGKSQLKYVEAEVVKDFWRSTEKLVEIFSKFISNLHFESFDDGKVNQVEILEEIFHIFDKIDSINVTVDKQPIMFKEYVKESLHRGAIEHLTRHANQNLLKHGNRNDLRIDELISLMNLSQRHLVQFTLQFGEILESYLKIDFLEYIYRIYDSELTVIIKPIVLSICDTKEGNIDNFASVHEVVAGKLFILYCELKKYADFGVEKYTKCDYDMSEYYSWFLAKISKWRKLSVFSVLPRLERAIEADTLRPDNEENKFSSSAMDLLELLDDIKTFWEYLQKAGSEEDYIKFILGDIYRFTTKYFQQFVKKVESSFDVNDFDRMTSNLSVVLANYNHILEKIIHLQIDLTKDTEHAVSNAQNIISYTVEYMETAIKQLIIAVTKKYYTSIRDNIIIDTKINDSAASDDKIMEIRSESVEFIEKCLKVVPENAYREYEILKNKLWDGIYEITYDMIKDANHPPLFYSRLRIVFSKLKEVFYGADIPPEITKKIKTLDYYLECYRHSLARLIHEYYKERFIVQQGIKQNVANSLTINSFFSDTVLTLKIISKNEIFECNKKYDPLITIKIIPEKHFPNHQNFKLKLFQISYEPIKIQLTQDQRNMKDAIIYFRIENKSLVRARILLGEAFLSFEHIPINNFKMSIENIHLMINNLPKEDLKSLEPIRKESEKGNKEAKKFLEMIKTQV</sequence>
<dbReference type="Gene3D" id="1.10.357.50">
    <property type="match status" value="1"/>
</dbReference>
<evidence type="ECO:0000256" key="2">
    <source>
        <dbReference type="SAM" id="MobiDB-lite"/>
    </source>
</evidence>
<dbReference type="PANTHER" id="PTHR45999:SF6">
    <property type="entry name" value="MHD2 DOMAIN-CONTAINING PROTEIN"/>
    <property type="match status" value="1"/>
</dbReference>
<evidence type="ECO:0000256" key="1">
    <source>
        <dbReference type="ARBA" id="ARBA00022483"/>
    </source>
</evidence>
<dbReference type="AlphaFoldDB" id="A0A9N9RJT5"/>
<dbReference type="PANTHER" id="PTHR45999">
    <property type="entry name" value="UNC-13-4A, ISOFORM B"/>
    <property type="match status" value="1"/>
</dbReference>
<evidence type="ECO:0000313" key="5">
    <source>
        <dbReference type="Proteomes" id="UP001153620"/>
    </source>
</evidence>
<protein>
    <recommendedName>
        <fullName evidence="3">MHD1 domain-containing protein</fullName>
    </recommendedName>
</protein>
<gene>
    <name evidence="4" type="ORF">CHIRRI_LOCUS2451</name>
</gene>
<reference evidence="4" key="2">
    <citation type="submission" date="2022-10" db="EMBL/GenBank/DDBJ databases">
        <authorList>
            <consortium name="ENA_rothamsted_submissions"/>
            <consortium name="culmorum"/>
            <person name="King R."/>
        </authorList>
    </citation>
    <scope>NUCLEOTIDE SEQUENCE</scope>
</reference>
<evidence type="ECO:0000259" key="3">
    <source>
        <dbReference type="PROSITE" id="PS51258"/>
    </source>
</evidence>
<dbReference type="OrthoDB" id="67700at2759"/>
<dbReference type="EMBL" id="OU895877">
    <property type="protein sequence ID" value="CAG9799485.1"/>
    <property type="molecule type" value="Genomic_DNA"/>
</dbReference>
<feature type="compositionally biased region" description="Basic and acidic residues" evidence="2">
    <location>
        <begin position="34"/>
        <end position="46"/>
    </location>
</feature>
<feature type="domain" description="MHD1" evidence="3">
    <location>
        <begin position="475"/>
        <end position="596"/>
    </location>
</feature>
<evidence type="ECO:0000313" key="4">
    <source>
        <dbReference type="EMBL" id="CAG9799485.1"/>
    </source>
</evidence>
<feature type="region of interest" description="Disordered" evidence="2">
    <location>
        <begin position="27"/>
        <end position="58"/>
    </location>
</feature>
<dbReference type="GO" id="GO:0099503">
    <property type="term" value="C:secretory vesicle"/>
    <property type="evidence" value="ECO:0007669"/>
    <property type="project" value="TreeGrafter"/>
</dbReference>
<organism evidence="4 5">
    <name type="scientific">Chironomus riparius</name>
    <dbReference type="NCBI Taxonomy" id="315576"/>
    <lineage>
        <taxon>Eukaryota</taxon>
        <taxon>Metazoa</taxon>
        <taxon>Ecdysozoa</taxon>
        <taxon>Arthropoda</taxon>
        <taxon>Hexapoda</taxon>
        <taxon>Insecta</taxon>
        <taxon>Pterygota</taxon>
        <taxon>Neoptera</taxon>
        <taxon>Endopterygota</taxon>
        <taxon>Diptera</taxon>
        <taxon>Nematocera</taxon>
        <taxon>Chironomoidea</taxon>
        <taxon>Chironomidae</taxon>
        <taxon>Chironominae</taxon>
        <taxon>Chironomus</taxon>
    </lineage>
</organism>
<keyword evidence="5" id="KW-1185">Reference proteome</keyword>
<dbReference type="Proteomes" id="UP001153620">
    <property type="component" value="Chromosome 1"/>
</dbReference>